<dbReference type="EMBL" id="AFEU01000003">
    <property type="protein sequence ID" value="EIJ78528.1"/>
    <property type="molecule type" value="Genomic_DNA"/>
</dbReference>
<proteinExistence type="predicted"/>
<organism evidence="1 2">
    <name type="scientific">Bacillus methanolicus PB1</name>
    <dbReference type="NCBI Taxonomy" id="997296"/>
    <lineage>
        <taxon>Bacteria</taxon>
        <taxon>Bacillati</taxon>
        <taxon>Bacillota</taxon>
        <taxon>Bacilli</taxon>
        <taxon>Bacillales</taxon>
        <taxon>Bacillaceae</taxon>
        <taxon>Bacillus</taxon>
    </lineage>
</organism>
<dbReference type="Proteomes" id="UP000010523">
    <property type="component" value="Unassembled WGS sequence"/>
</dbReference>
<keyword evidence="2" id="KW-1185">Reference proteome</keyword>
<evidence type="ECO:0000313" key="2">
    <source>
        <dbReference type="Proteomes" id="UP000010523"/>
    </source>
</evidence>
<sequence>MRQIFQLDDKLRTEIMEFEKSCEEICRSQQKKFEDLFNKKRKRLTVELIREKKGKIAAANDIFEENYESYIETGIEEDGEYFPDAYIPVWKCLKKCNNKYRLQCKDEMKWQKSKRANNLSAFNGM</sequence>
<dbReference type="PATRIC" id="fig|997296.3.peg.2800"/>
<dbReference type="AlphaFoldDB" id="I3DWA7"/>
<dbReference type="eggNOG" id="ENOG5030CST">
    <property type="taxonomic scope" value="Bacteria"/>
</dbReference>
<name>I3DWA7_BACMT</name>
<comment type="caution">
    <text evidence="1">The sequence shown here is derived from an EMBL/GenBank/DDBJ whole genome shotgun (WGS) entry which is preliminary data.</text>
</comment>
<dbReference type="RefSeq" id="WP_004437052.1">
    <property type="nucleotide sequence ID" value="NZ_AFEU01000003.1"/>
</dbReference>
<reference evidence="1 2" key="1">
    <citation type="journal article" date="2012" name="Appl. Environ. Microbiol.">
        <title>Genome Sequence of Thermotolerant Bacillus methanolicus: Features and Regulation Related to Methylotrophy and Production of L-Lysine and L-Glutamate from Methanol.</title>
        <authorList>
            <person name="Heggeset T.M."/>
            <person name="Krog A."/>
            <person name="Balzer S."/>
            <person name="Wentzel A."/>
            <person name="Ellingsen T.E."/>
            <person name="Brautaset T."/>
        </authorList>
    </citation>
    <scope>NUCLEOTIDE SEQUENCE [LARGE SCALE GENOMIC DNA]</scope>
    <source>
        <strain evidence="1 2">PB1</strain>
    </source>
</reference>
<accession>I3DWA7</accession>
<gene>
    <name evidence="1" type="ORF">PB1_13259</name>
</gene>
<evidence type="ECO:0000313" key="1">
    <source>
        <dbReference type="EMBL" id="EIJ78528.1"/>
    </source>
</evidence>
<dbReference type="STRING" id="997296.PB1_13259"/>
<protein>
    <submittedName>
        <fullName evidence="1">Uncharacterized protein</fullName>
    </submittedName>
</protein>